<dbReference type="Pfam" id="PF16486">
    <property type="entry name" value="ArgoN"/>
    <property type="match status" value="1"/>
</dbReference>
<dbReference type="InterPro" id="IPR032474">
    <property type="entry name" value="Argonaute_N"/>
</dbReference>
<dbReference type="InterPro" id="IPR012337">
    <property type="entry name" value="RNaseH-like_sf"/>
</dbReference>
<dbReference type="Pfam" id="PF02171">
    <property type="entry name" value="Piwi"/>
    <property type="match status" value="1"/>
</dbReference>
<dbReference type="InterPro" id="IPR036085">
    <property type="entry name" value="PAZ_dom_sf"/>
</dbReference>
<reference evidence="3" key="2">
    <citation type="submission" date="2023-06" db="EMBL/GenBank/DDBJ databases">
        <authorList>
            <person name="Ma L."/>
            <person name="Liu K.-W."/>
            <person name="Li Z."/>
            <person name="Hsiao Y.-Y."/>
            <person name="Qi Y."/>
            <person name="Fu T."/>
            <person name="Tang G."/>
            <person name="Zhang D."/>
            <person name="Sun W.-H."/>
            <person name="Liu D.-K."/>
            <person name="Li Y."/>
            <person name="Chen G.-Z."/>
            <person name="Liu X.-D."/>
            <person name="Liao X.-Y."/>
            <person name="Jiang Y.-T."/>
            <person name="Yu X."/>
            <person name="Hao Y."/>
            <person name="Huang J."/>
            <person name="Zhao X.-W."/>
            <person name="Ke S."/>
            <person name="Chen Y.-Y."/>
            <person name="Wu W.-L."/>
            <person name="Hsu J.-L."/>
            <person name="Lin Y.-F."/>
            <person name="Huang M.-D."/>
            <person name="Li C.-Y."/>
            <person name="Huang L."/>
            <person name="Wang Z.-W."/>
            <person name="Zhao X."/>
            <person name="Zhong W.-Y."/>
            <person name="Peng D.-H."/>
            <person name="Ahmad S."/>
            <person name="Lan S."/>
            <person name="Zhang J.-S."/>
            <person name="Tsai W.-C."/>
            <person name="Van De Peer Y."/>
            <person name="Liu Z.-J."/>
        </authorList>
    </citation>
    <scope>NUCLEOTIDE SEQUENCE</scope>
    <source>
        <strain evidence="3">CP</strain>
        <tissue evidence="3">Leaves</tissue>
    </source>
</reference>
<dbReference type="Gene3D" id="3.40.50.2300">
    <property type="match status" value="1"/>
</dbReference>
<keyword evidence="4" id="KW-1185">Reference proteome</keyword>
<dbReference type="SUPFAM" id="SSF101690">
    <property type="entry name" value="PAZ domain"/>
    <property type="match status" value="1"/>
</dbReference>
<evidence type="ECO:0000313" key="3">
    <source>
        <dbReference type="EMBL" id="KAK1282787.1"/>
    </source>
</evidence>
<accession>A0AAV9C2Y9</accession>
<dbReference type="SMART" id="SM00950">
    <property type="entry name" value="Piwi"/>
    <property type="match status" value="1"/>
</dbReference>
<sequence length="522" mass="58527">MTEAGPKGAPTSKGYRVPSRPGHGTVGMKCMVRANHFLVQLTEKDLHHYDVAITPEVISRGVNHAVITELIKLHHQSHLGGSLLVYDGRKGLYTAGPLPFKSKEFVIKLPEKDGRASMRKDRDFKVSIQMVGRADMHHLQQFLIGRQLDMPQETIQALDVVLRQSPSNRHFSYRFLQASAAEYLFVRDASKPLSDTDCRKVKKVLRGLSVETTHVRGCKRCYRISGNQLKNDEYAAEFGMKIMDGLASLETRVLPPPMVFNPNPVLPPIVCSPRNVERELFDIHSKSTARFSERGVQGQPIQLLIVILSEASGSYGKIKRICETELGIISQCCKPKVIRKLSNQYFENVAMKINVKVGGRNMVLDDALCRRMPLVSDRPTIIFGADVTHPQPGEDYSPSIAAVVASMDWPEITKYRGLVSAQPHRQEMIEDLFTKSVDPKRGPVNGGMMRDGVSEGQFNQVLLYEMTAIRKGTSRPAHYHVLYDENCFTADALQVLTNNLCYTGVQLAFHPRIYLGIFQVLK</sequence>
<dbReference type="Proteomes" id="UP001180020">
    <property type="component" value="Unassembled WGS sequence"/>
</dbReference>
<name>A0AAV9C2Y9_ACOCL</name>
<proteinExistence type="predicted"/>
<evidence type="ECO:0000256" key="1">
    <source>
        <dbReference type="SAM" id="MobiDB-lite"/>
    </source>
</evidence>
<dbReference type="EMBL" id="JAUJYO010000022">
    <property type="protein sequence ID" value="KAK1282787.1"/>
    <property type="molecule type" value="Genomic_DNA"/>
</dbReference>
<feature type="region of interest" description="Disordered" evidence="1">
    <location>
        <begin position="1"/>
        <end position="21"/>
    </location>
</feature>
<dbReference type="GO" id="GO:0003676">
    <property type="term" value="F:nucleic acid binding"/>
    <property type="evidence" value="ECO:0007669"/>
    <property type="project" value="InterPro"/>
</dbReference>
<feature type="domain" description="Piwi" evidence="2">
    <location>
        <begin position="303"/>
        <end position="471"/>
    </location>
</feature>
<dbReference type="InterPro" id="IPR036397">
    <property type="entry name" value="RNaseH_sf"/>
</dbReference>
<dbReference type="PANTHER" id="PTHR22891">
    <property type="entry name" value="EUKARYOTIC TRANSLATION INITIATION FACTOR 2C"/>
    <property type="match status" value="1"/>
</dbReference>
<protein>
    <submittedName>
        <fullName evidence="3">Protein argonaute 1</fullName>
    </submittedName>
</protein>
<dbReference type="Gene3D" id="3.30.420.10">
    <property type="entry name" value="Ribonuclease H-like superfamily/Ribonuclease H"/>
    <property type="match status" value="2"/>
</dbReference>
<dbReference type="PROSITE" id="PS50822">
    <property type="entry name" value="PIWI"/>
    <property type="match status" value="1"/>
</dbReference>
<evidence type="ECO:0000259" key="2">
    <source>
        <dbReference type="PROSITE" id="PS50822"/>
    </source>
</evidence>
<reference evidence="3" key="1">
    <citation type="journal article" date="2023" name="Nat. Commun.">
        <title>Diploid and tetraploid genomes of Acorus and the evolution of monocots.</title>
        <authorList>
            <person name="Ma L."/>
            <person name="Liu K.W."/>
            <person name="Li Z."/>
            <person name="Hsiao Y.Y."/>
            <person name="Qi Y."/>
            <person name="Fu T."/>
            <person name="Tang G.D."/>
            <person name="Zhang D."/>
            <person name="Sun W.H."/>
            <person name="Liu D.K."/>
            <person name="Li Y."/>
            <person name="Chen G.Z."/>
            <person name="Liu X.D."/>
            <person name="Liao X.Y."/>
            <person name="Jiang Y.T."/>
            <person name="Yu X."/>
            <person name="Hao Y."/>
            <person name="Huang J."/>
            <person name="Zhao X.W."/>
            <person name="Ke S."/>
            <person name="Chen Y.Y."/>
            <person name="Wu W.L."/>
            <person name="Hsu J.L."/>
            <person name="Lin Y.F."/>
            <person name="Huang M.D."/>
            <person name="Li C.Y."/>
            <person name="Huang L."/>
            <person name="Wang Z.W."/>
            <person name="Zhao X."/>
            <person name="Zhong W.Y."/>
            <person name="Peng D.H."/>
            <person name="Ahmad S."/>
            <person name="Lan S."/>
            <person name="Zhang J.S."/>
            <person name="Tsai W.C."/>
            <person name="Van de Peer Y."/>
            <person name="Liu Z.J."/>
        </authorList>
    </citation>
    <scope>NUCLEOTIDE SEQUENCE</scope>
    <source>
        <strain evidence="3">CP</strain>
    </source>
</reference>
<organism evidence="3 4">
    <name type="scientific">Acorus calamus</name>
    <name type="common">Sweet flag</name>
    <dbReference type="NCBI Taxonomy" id="4465"/>
    <lineage>
        <taxon>Eukaryota</taxon>
        <taxon>Viridiplantae</taxon>
        <taxon>Streptophyta</taxon>
        <taxon>Embryophyta</taxon>
        <taxon>Tracheophyta</taxon>
        <taxon>Spermatophyta</taxon>
        <taxon>Magnoliopsida</taxon>
        <taxon>Liliopsida</taxon>
        <taxon>Acoraceae</taxon>
        <taxon>Acorus</taxon>
    </lineage>
</organism>
<dbReference type="InterPro" id="IPR003165">
    <property type="entry name" value="Piwi"/>
</dbReference>
<dbReference type="SUPFAM" id="SSF53098">
    <property type="entry name" value="Ribonuclease H-like"/>
    <property type="match status" value="1"/>
</dbReference>
<gene>
    <name evidence="3" type="primary">AGO1</name>
    <name evidence="3" type="ORF">QJS10_CPB22g01168</name>
</gene>
<comment type="caution">
    <text evidence="3">The sequence shown here is derived from an EMBL/GenBank/DDBJ whole genome shotgun (WGS) entry which is preliminary data.</text>
</comment>
<evidence type="ECO:0000313" key="4">
    <source>
        <dbReference type="Proteomes" id="UP001180020"/>
    </source>
</evidence>
<dbReference type="AlphaFoldDB" id="A0AAV9C2Y9"/>